<feature type="non-terminal residue" evidence="2">
    <location>
        <position position="1"/>
    </location>
</feature>
<sequence length="215" mass="24600">MRSQLMEARELVDVSQNRIDDDKSYEGRNKRKEIKENLQNVRTKRMRFQVMEATELVEVPIALHYTVPKDVPAKSIKRNWNNNTSKEDLIEIDIRYGHCGNIFKDQQSNTANARPLERNQQPHVISHDFVQEDGTVITSTTTYTRAPDGNSRERIVDYTDYVERIVAPLATVVDANVNDSTNAQEFVYSSCSDDEDDDSSAEDNDNNNNAEIVVT</sequence>
<reference evidence="2 3" key="1">
    <citation type="submission" date="2020-06" db="EMBL/GenBank/DDBJ databases">
        <title>Transcriptomic and genomic resources for Thalictrum thalictroides and T. hernandezii: Facilitating candidate gene discovery in an emerging model plant lineage.</title>
        <authorList>
            <person name="Arias T."/>
            <person name="Riano-Pachon D.M."/>
            <person name="Di Stilio V.S."/>
        </authorList>
    </citation>
    <scope>NUCLEOTIDE SEQUENCE [LARGE SCALE GENOMIC DNA]</scope>
    <source>
        <strain evidence="3">cv. WT478/WT964</strain>
        <tissue evidence="2">Leaves</tissue>
    </source>
</reference>
<proteinExistence type="predicted"/>
<evidence type="ECO:0000313" key="2">
    <source>
        <dbReference type="EMBL" id="KAF5205746.1"/>
    </source>
</evidence>
<keyword evidence="3" id="KW-1185">Reference proteome</keyword>
<dbReference type="AlphaFoldDB" id="A0A7J6X7I1"/>
<gene>
    <name evidence="2" type="ORF">FRX31_004667</name>
</gene>
<feature type="region of interest" description="Disordered" evidence="1">
    <location>
        <begin position="190"/>
        <end position="215"/>
    </location>
</feature>
<dbReference type="Proteomes" id="UP000554482">
    <property type="component" value="Unassembled WGS sequence"/>
</dbReference>
<organism evidence="2 3">
    <name type="scientific">Thalictrum thalictroides</name>
    <name type="common">Rue-anemone</name>
    <name type="synonym">Anemone thalictroides</name>
    <dbReference type="NCBI Taxonomy" id="46969"/>
    <lineage>
        <taxon>Eukaryota</taxon>
        <taxon>Viridiplantae</taxon>
        <taxon>Streptophyta</taxon>
        <taxon>Embryophyta</taxon>
        <taxon>Tracheophyta</taxon>
        <taxon>Spermatophyta</taxon>
        <taxon>Magnoliopsida</taxon>
        <taxon>Ranunculales</taxon>
        <taxon>Ranunculaceae</taxon>
        <taxon>Thalictroideae</taxon>
        <taxon>Thalictrum</taxon>
    </lineage>
</organism>
<feature type="compositionally biased region" description="Low complexity" evidence="1">
    <location>
        <begin position="206"/>
        <end position="215"/>
    </location>
</feature>
<accession>A0A7J6X7I1</accession>
<evidence type="ECO:0000256" key="1">
    <source>
        <dbReference type="SAM" id="MobiDB-lite"/>
    </source>
</evidence>
<feature type="compositionally biased region" description="Acidic residues" evidence="1">
    <location>
        <begin position="192"/>
        <end position="205"/>
    </location>
</feature>
<comment type="caution">
    <text evidence="2">The sequence shown here is derived from an EMBL/GenBank/DDBJ whole genome shotgun (WGS) entry which is preliminary data.</text>
</comment>
<protein>
    <submittedName>
        <fullName evidence="2">Uncharacterized protein</fullName>
    </submittedName>
</protein>
<evidence type="ECO:0000313" key="3">
    <source>
        <dbReference type="Proteomes" id="UP000554482"/>
    </source>
</evidence>
<dbReference type="EMBL" id="JABWDY010003693">
    <property type="protein sequence ID" value="KAF5205746.1"/>
    <property type="molecule type" value="Genomic_DNA"/>
</dbReference>
<name>A0A7J6X7I1_THATH</name>